<keyword evidence="3" id="KW-1185">Reference proteome</keyword>
<accession>A0ABY9R4Z2</accession>
<dbReference type="Pfam" id="PF06634">
    <property type="entry name" value="DUF1156"/>
    <property type="match status" value="1"/>
</dbReference>
<sequence>MSTIKSPKKLIEVALPLDKINAAAAREKSIRHGHPSTLHLWWARRPLAAARAVIFAQMVNDPGFQSGDGFRYGMNKEKAAIERERLFKIIEDLVLWENTTNEEVLDRARAEIWRSWRETCELNKNHPQAAELFNPEKLPAFHDPFAGGGALPLEAQRLGLESYASDLNPVAVTINKAMIEIPPKFAGRAPVGPRLREERQGNLHEVGWKGAQGLAEDVRRYGAWMRDEAFKRIGHLYPKIEVTAAMATERPDLKPLVGQKLTVIAWLWARTVKSPNPAYSHVDVPLASTFVLSSKAGKEAYVEPVVEGDSYRFTVKVGTPPEGAKGGTKLARGANFRCLLSDTPIEPNYIKGEGSAGRVGARLMAIVAEGERGRVYLEPLAEHETIANKAQPTWKPETSLPDDPRNFWTLPYGLTKFGDLFTPRQLVALTTFSDLVGEAIAKVREDALAAGMQDDGKGLDDGGTGATAYAQAVGVYLAIAVSRISSYWSNITSHDTSREKITSVFARQAIPMVWDFMEGNPFSGTSGNYLNSIQAGAKSTAEMPAIRYGSVQQADAAHQHISVNKLISTDPPYYDNIGYADLSDFFYIWLRKSLKQIFPSLYATLAVPKAEELVATPYRHGGKEQAEAFFLDGMTQAMHNLSEQAHPALPVTIYYAFKQAETKGEAGTSSTGWETFLNAVLKAEFAITGTWPMRTEMKGRALERGGTNALASSIVIVCRKRPPDAPTVSRREFLRELNAVLPEALDEMTRGGINSPVAPVDLSQAIIGPGMAIFSQYAAVLEADGKPMSVKTALQLINRFLAEDDFDHDTQFCLHWFEQQGWSTGKYGEADVLARAKGTSVGGLVDAGVVESGSGNLRLLKWIEMSRDWSPDADTRTPIWEALHQLIRALNQDGESAAGRLLARMADKAEPTRALAYRLYTLCERQGRAEDARAYNELVTAWTGIEKAASETGHHTQMSLLD</sequence>
<feature type="domain" description="DUF1156" evidence="1">
    <location>
        <begin position="14"/>
        <end position="89"/>
    </location>
</feature>
<gene>
    <name evidence="2" type="ORF">KPS_000858</name>
</gene>
<dbReference type="InterPro" id="IPR009537">
    <property type="entry name" value="DUF1156"/>
</dbReference>
<name>A0ABY9R4Z2_9BACT</name>
<evidence type="ECO:0000259" key="1">
    <source>
        <dbReference type="Pfam" id="PF06634"/>
    </source>
</evidence>
<proteinExistence type="predicted"/>
<evidence type="ECO:0000313" key="3">
    <source>
        <dbReference type="Proteomes" id="UP001180616"/>
    </source>
</evidence>
<organism evidence="2 3">
    <name type="scientific">Nitratidesulfovibrio liaohensis</name>
    <dbReference type="NCBI Taxonomy" id="2604158"/>
    <lineage>
        <taxon>Bacteria</taxon>
        <taxon>Pseudomonadati</taxon>
        <taxon>Thermodesulfobacteriota</taxon>
        <taxon>Desulfovibrionia</taxon>
        <taxon>Desulfovibrionales</taxon>
        <taxon>Desulfovibrionaceae</taxon>
        <taxon>Nitratidesulfovibrio</taxon>
    </lineage>
</organism>
<dbReference type="RefSeq" id="WP_309542195.1">
    <property type="nucleotide sequence ID" value="NZ_CP133659.1"/>
</dbReference>
<dbReference type="Proteomes" id="UP001180616">
    <property type="component" value="Chromosome"/>
</dbReference>
<protein>
    <submittedName>
        <fullName evidence="2">DUF1156 domain-containing protein</fullName>
    </submittedName>
</protein>
<dbReference type="EMBL" id="CP133659">
    <property type="protein sequence ID" value="WMW66292.1"/>
    <property type="molecule type" value="Genomic_DNA"/>
</dbReference>
<dbReference type="SUPFAM" id="SSF53335">
    <property type="entry name" value="S-adenosyl-L-methionine-dependent methyltransferases"/>
    <property type="match status" value="1"/>
</dbReference>
<dbReference type="InterPro" id="IPR029063">
    <property type="entry name" value="SAM-dependent_MTases_sf"/>
</dbReference>
<reference evidence="2" key="1">
    <citation type="submission" date="2023-09" db="EMBL/GenBank/DDBJ databases">
        <authorList>
            <consortium name="CW5 consortium"/>
            <person name="Lu C.-W."/>
        </authorList>
    </citation>
    <scope>NUCLEOTIDE SEQUENCE</scope>
    <source>
        <strain evidence="2">KPS</strain>
    </source>
</reference>
<evidence type="ECO:0000313" key="2">
    <source>
        <dbReference type="EMBL" id="WMW66292.1"/>
    </source>
</evidence>